<feature type="domain" description="F-box" evidence="1">
    <location>
        <begin position="27"/>
        <end position="58"/>
    </location>
</feature>
<sequence length="93" mass="9796">MEHNSSGAAKRSNLSSGVDDVAGEDRISALPDDILVLILIRLCTSEAAQTSVLSRRWRCKGLSTARLSPPTGDPLLGHVTPGLLSPYASPKVT</sequence>
<dbReference type="OrthoDB" id="696377at2759"/>
<evidence type="ECO:0000259" key="1">
    <source>
        <dbReference type="Pfam" id="PF00646"/>
    </source>
</evidence>
<dbReference type="EMBL" id="RWGY01000007">
    <property type="protein sequence ID" value="TVU40518.1"/>
    <property type="molecule type" value="Genomic_DNA"/>
</dbReference>
<dbReference type="Pfam" id="PF00646">
    <property type="entry name" value="F-box"/>
    <property type="match status" value="1"/>
</dbReference>
<comment type="caution">
    <text evidence="2">The sequence shown here is derived from an EMBL/GenBank/DDBJ whole genome shotgun (WGS) entry which is preliminary data.</text>
</comment>
<organism evidence="2 3">
    <name type="scientific">Eragrostis curvula</name>
    <name type="common">weeping love grass</name>
    <dbReference type="NCBI Taxonomy" id="38414"/>
    <lineage>
        <taxon>Eukaryota</taxon>
        <taxon>Viridiplantae</taxon>
        <taxon>Streptophyta</taxon>
        <taxon>Embryophyta</taxon>
        <taxon>Tracheophyta</taxon>
        <taxon>Spermatophyta</taxon>
        <taxon>Magnoliopsida</taxon>
        <taxon>Liliopsida</taxon>
        <taxon>Poales</taxon>
        <taxon>Poaceae</taxon>
        <taxon>PACMAD clade</taxon>
        <taxon>Chloridoideae</taxon>
        <taxon>Eragrostideae</taxon>
        <taxon>Eragrostidinae</taxon>
        <taxon>Eragrostis</taxon>
    </lineage>
</organism>
<dbReference type="Gramene" id="TVU40518">
    <property type="protein sequence ID" value="TVU40518"/>
    <property type="gene ID" value="EJB05_13985"/>
</dbReference>
<feature type="non-terminal residue" evidence="2">
    <location>
        <position position="1"/>
    </location>
</feature>
<keyword evidence="3" id="KW-1185">Reference proteome</keyword>
<dbReference type="InterPro" id="IPR001810">
    <property type="entry name" value="F-box_dom"/>
</dbReference>
<dbReference type="PANTHER" id="PTHR34709">
    <property type="entry name" value="OS10G0396666 PROTEIN"/>
    <property type="match status" value="1"/>
</dbReference>
<proteinExistence type="predicted"/>
<protein>
    <recommendedName>
        <fullName evidence="1">F-box domain-containing protein</fullName>
    </recommendedName>
</protein>
<accession>A0A5J9VX80</accession>
<dbReference type="InterPro" id="IPR036047">
    <property type="entry name" value="F-box-like_dom_sf"/>
</dbReference>
<dbReference type="AlphaFoldDB" id="A0A5J9VX80"/>
<dbReference type="SUPFAM" id="SSF81383">
    <property type="entry name" value="F-box domain"/>
    <property type="match status" value="1"/>
</dbReference>
<name>A0A5J9VX80_9POAL</name>
<evidence type="ECO:0000313" key="2">
    <source>
        <dbReference type="EMBL" id="TVU40518.1"/>
    </source>
</evidence>
<reference evidence="2 3" key="1">
    <citation type="journal article" date="2019" name="Sci. Rep.">
        <title>A high-quality genome of Eragrostis curvula grass provides insights into Poaceae evolution and supports new strategies to enhance forage quality.</title>
        <authorList>
            <person name="Carballo J."/>
            <person name="Santos B.A.C.M."/>
            <person name="Zappacosta D."/>
            <person name="Garbus I."/>
            <person name="Selva J.P."/>
            <person name="Gallo C.A."/>
            <person name="Diaz A."/>
            <person name="Albertini E."/>
            <person name="Caccamo M."/>
            <person name="Echenique V."/>
        </authorList>
    </citation>
    <scope>NUCLEOTIDE SEQUENCE [LARGE SCALE GENOMIC DNA]</scope>
    <source>
        <strain evidence="3">cv. Victoria</strain>
        <tissue evidence="2">Leaf</tissue>
    </source>
</reference>
<evidence type="ECO:0000313" key="3">
    <source>
        <dbReference type="Proteomes" id="UP000324897"/>
    </source>
</evidence>
<dbReference type="InterPro" id="IPR055312">
    <property type="entry name" value="FBL15-like"/>
</dbReference>
<gene>
    <name evidence="2" type="ORF">EJB05_13985</name>
</gene>
<dbReference type="Proteomes" id="UP000324897">
    <property type="component" value="Chromosome 4"/>
</dbReference>
<dbReference type="PANTHER" id="PTHR34709:SF80">
    <property type="entry name" value="F-BOX DOMAIN-CONTAINING PROTEIN"/>
    <property type="match status" value="1"/>
</dbReference>
<dbReference type="Gene3D" id="1.20.1280.50">
    <property type="match status" value="1"/>
</dbReference>